<sequence length="147" mass="16285">MASSRALALALFLLCALLPAPPVSATLLFGGGESAKKAGVDAEWRPATATWYGEAEGDGSDGERSQLCSSTHYHAGLTGLRDSGLGVVCIRAEYLRECCTTTLPFLIRSLSLLLVGFFSCYSIYYYRNILLVDFLYRVWKKMFFFLW</sequence>
<evidence type="ECO:0000256" key="1">
    <source>
        <dbReference type="SAM" id="Phobius"/>
    </source>
</evidence>
<organism evidence="3">
    <name type="scientific">Zea mays</name>
    <name type="common">Maize</name>
    <dbReference type="NCBI Taxonomy" id="4577"/>
    <lineage>
        <taxon>Eukaryota</taxon>
        <taxon>Viridiplantae</taxon>
        <taxon>Streptophyta</taxon>
        <taxon>Embryophyta</taxon>
        <taxon>Tracheophyta</taxon>
        <taxon>Spermatophyta</taxon>
        <taxon>Magnoliopsida</taxon>
        <taxon>Liliopsida</taxon>
        <taxon>Poales</taxon>
        <taxon>Poaceae</taxon>
        <taxon>PACMAD clade</taxon>
        <taxon>Panicoideae</taxon>
        <taxon>Andropogonodae</taxon>
        <taxon>Andropogoneae</taxon>
        <taxon>Tripsacinae</taxon>
        <taxon>Zea</taxon>
    </lineage>
</organism>
<accession>B6SQR4</accession>
<feature type="signal peptide" evidence="2">
    <location>
        <begin position="1"/>
        <end position="25"/>
    </location>
</feature>
<keyword evidence="1" id="KW-1133">Transmembrane helix</keyword>
<name>B6SQR4_MAIZE</name>
<keyword evidence="1" id="KW-0812">Transmembrane</keyword>
<dbReference type="AlphaFoldDB" id="B6SQR4"/>
<evidence type="ECO:0000256" key="2">
    <source>
        <dbReference type="SAM" id="SignalP"/>
    </source>
</evidence>
<proteinExistence type="evidence at transcript level"/>
<dbReference type="HOGENOM" id="CLU_1770757_0_0_1"/>
<dbReference type="EMBL" id="EU955079">
    <property type="protein sequence ID" value="ACG27197.1"/>
    <property type="molecule type" value="mRNA"/>
</dbReference>
<keyword evidence="2" id="KW-0732">Signal</keyword>
<reference evidence="3" key="1">
    <citation type="journal article" date="2009" name="Plant Mol. Biol.">
        <title>Insights into corn genes derived from large-scale cDNA sequencing.</title>
        <authorList>
            <person name="Alexandrov N.N."/>
            <person name="Brover V.V."/>
            <person name="Freidin S."/>
            <person name="Troukhan M.E."/>
            <person name="Tatarinova T.V."/>
            <person name="Zhang H."/>
            <person name="Swaller T.J."/>
            <person name="Lu Y.P."/>
            <person name="Bouck J."/>
            <person name="Flavell R.B."/>
            <person name="Feldmann K.A."/>
        </authorList>
    </citation>
    <scope>NUCLEOTIDE SEQUENCE</scope>
</reference>
<evidence type="ECO:0000313" key="3">
    <source>
        <dbReference type="EMBL" id="ACG27197.1"/>
    </source>
</evidence>
<feature type="transmembrane region" description="Helical" evidence="1">
    <location>
        <begin position="105"/>
        <end position="126"/>
    </location>
</feature>
<feature type="chain" id="PRO_5009948670" evidence="2">
    <location>
        <begin position="26"/>
        <end position="147"/>
    </location>
</feature>
<protein>
    <submittedName>
        <fullName evidence="3">Uncharacterized protein</fullName>
    </submittedName>
</protein>
<keyword evidence="1" id="KW-0472">Membrane</keyword>